<gene>
    <name evidence="1" type="ordered locus">MYSTI_07763</name>
</gene>
<reference evidence="1 2" key="1">
    <citation type="journal article" date="2013" name="Genome Announc.">
        <title>Complete genome sequence of Myxococcus stipitatus strain DSM 14675, a fruiting myxobacterium.</title>
        <authorList>
            <person name="Huntley S."/>
            <person name="Kneip S."/>
            <person name="Treuner-Lange A."/>
            <person name="Sogaard-Andersen L."/>
        </authorList>
    </citation>
    <scope>NUCLEOTIDE SEQUENCE [LARGE SCALE GENOMIC DNA]</scope>
    <source>
        <strain evidence="2">DSM 14675 / JCM 12634 / Mx s8</strain>
    </source>
</reference>
<protein>
    <submittedName>
        <fullName evidence="1">Uncharacterized protein</fullName>
    </submittedName>
</protein>
<dbReference type="PATRIC" id="fig|1278073.3.peg.7899"/>
<accession>L7UMC8</accession>
<proteinExistence type="predicted"/>
<sequence>MNRYGWMVLFLVGCGSQHHGARVHERGVDASGDYRSGEGFQVTRWGMGREEIRGLFPSVRATSRGDLVAETEIDERPVRVFFLFTDGRLGSVFVRFATPGDLQKDHRSMVKLLASKYGRPTKDGISRGVSRYRDSIDLASLLARALPPEVAGTSSGGAPAPTVVAEEAGGEALMPVVRPEDSEEMARTLQSWPGDVAEGGAPEELGVGSEGAEPEVPFSPHGYVKVATWDEREMAIQLLGYSAPRGALLTLHYESHKYSRAIRNELNRLLAELREEQGSEL</sequence>
<name>L7UMC8_MYXSD</name>
<keyword evidence="2" id="KW-1185">Reference proteome</keyword>
<dbReference type="Proteomes" id="UP000011131">
    <property type="component" value="Chromosome"/>
</dbReference>
<organism evidence="1 2">
    <name type="scientific">Myxococcus stipitatus (strain DSM 14675 / JCM 12634 / Mx s8)</name>
    <dbReference type="NCBI Taxonomy" id="1278073"/>
    <lineage>
        <taxon>Bacteria</taxon>
        <taxon>Pseudomonadati</taxon>
        <taxon>Myxococcota</taxon>
        <taxon>Myxococcia</taxon>
        <taxon>Myxococcales</taxon>
        <taxon>Cystobacterineae</taxon>
        <taxon>Myxococcaceae</taxon>
        <taxon>Myxococcus</taxon>
    </lineage>
</organism>
<dbReference type="KEGG" id="msd:MYSTI_07763"/>
<evidence type="ECO:0000313" key="2">
    <source>
        <dbReference type="Proteomes" id="UP000011131"/>
    </source>
</evidence>
<dbReference type="HOGENOM" id="CLU_989814_0_0_7"/>
<evidence type="ECO:0000313" key="1">
    <source>
        <dbReference type="EMBL" id="AGC49035.1"/>
    </source>
</evidence>
<dbReference type="AlphaFoldDB" id="L7UMC8"/>
<dbReference type="EMBL" id="CP004025">
    <property type="protein sequence ID" value="AGC49035.1"/>
    <property type="molecule type" value="Genomic_DNA"/>
</dbReference>